<name>A0A9X1W2W5_9GAMM</name>
<dbReference type="PANTHER" id="PTHR24321:SF14">
    <property type="entry name" value="SHORT-CHAIN TYPE DEHYDROGENASE_REDUCTASE BLR2146-RELATED"/>
    <property type="match status" value="1"/>
</dbReference>
<dbReference type="Pfam" id="PF13561">
    <property type="entry name" value="adh_short_C2"/>
    <property type="match status" value="1"/>
</dbReference>
<reference evidence="3" key="1">
    <citation type="submission" date="2022-03" db="EMBL/GenBank/DDBJ databases">
        <title>Pseudomonas marianensis sp. nov., a marine bacterium isolated from deep-sea sediments of the Mariana Trench.</title>
        <authorList>
            <person name="Wei Y."/>
        </authorList>
    </citation>
    <scope>NUCLEOTIDE SEQUENCE</scope>
    <source>
        <strain evidence="3">PS1</strain>
    </source>
</reference>
<evidence type="ECO:0000313" key="3">
    <source>
        <dbReference type="EMBL" id="MCJ0973230.1"/>
    </source>
</evidence>
<dbReference type="PRINTS" id="PR00081">
    <property type="entry name" value="GDHRDH"/>
</dbReference>
<gene>
    <name evidence="3" type="ORF">MST27_07585</name>
</gene>
<evidence type="ECO:0000256" key="2">
    <source>
        <dbReference type="ARBA" id="ARBA00023002"/>
    </source>
</evidence>
<dbReference type="PRINTS" id="PR00080">
    <property type="entry name" value="SDRFAMILY"/>
</dbReference>
<comment type="similarity">
    <text evidence="1">Belongs to the short-chain dehydrogenases/reductases (SDR) family.</text>
</comment>
<comment type="caution">
    <text evidence="3">The sequence shown here is derived from an EMBL/GenBank/DDBJ whole genome shotgun (WGS) entry which is preliminary data.</text>
</comment>
<dbReference type="Gene3D" id="3.40.50.720">
    <property type="entry name" value="NAD(P)-binding Rossmann-like Domain"/>
    <property type="match status" value="1"/>
</dbReference>
<dbReference type="EMBL" id="JALGRD010000003">
    <property type="protein sequence ID" value="MCJ0973230.1"/>
    <property type="molecule type" value="Genomic_DNA"/>
</dbReference>
<dbReference type="PANTHER" id="PTHR24321">
    <property type="entry name" value="DEHYDROGENASES, SHORT CHAIN"/>
    <property type="match status" value="1"/>
</dbReference>
<dbReference type="PROSITE" id="PS00061">
    <property type="entry name" value="ADH_SHORT"/>
    <property type="match status" value="1"/>
</dbReference>
<dbReference type="FunFam" id="3.40.50.720:FF:000084">
    <property type="entry name" value="Short-chain dehydrogenase reductase"/>
    <property type="match status" value="1"/>
</dbReference>
<dbReference type="Proteomes" id="UP001139682">
    <property type="component" value="Unassembled WGS sequence"/>
</dbReference>
<accession>A0A9X1W2W5</accession>
<dbReference type="RefSeq" id="WP_202634137.1">
    <property type="nucleotide sequence ID" value="NZ_JALGRD010000003.1"/>
</dbReference>
<dbReference type="AlphaFoldDB" id="A0A9X1W2W5"/>
<dbReference type="InterPro" id="IPR036291">
    <property type="entry name" value="NAD(P)-bd_dom_sf"/>
</dbReference>
<dbReference type="NCBIfam" id="NF005559">
    <property type="entry name" value="PRK07231.1"/>
    <property type="match status" value="1"/>
</dbReference>
<dbReference type="InterPro" id="IPR002347">
    <property type="entry name" value="SDR_fam"/>
</dbReference>
<evidence type="ECO:0000256" key="1">
    <source>
        <dbReference type="ARBA" id="ARBA00006484"/>
    </source>
</evidence>
<organism evidence="3 4">
    <name type="scientific">Stutzerimonas marianensis</name>
    <dbReference type="NCBI Taxonomy" id="2929513"/>
    <lineage>
        <taxon>Bacteria</taxon>
        <taxon>Pseudomonadati</taxon>
        <taxon>Pseudomonadota</taxon>
        <taxon>Gammaproteobacteria</taxon>
        <taxon>Pseudomonadales</taxon>
        <taxon>Pseudomonadaceae</taxon>
        <taxon>Stutzerimonas</taxon>
    </lineage>
</organism>
<keyword evidence="4" id="KW-1185">Reference proteome</keyword>
<evidence type="ECO:0000313" key="4">
    <source>
        <dbReference type="Proteomes" id="UP001139682"/>
    </source>
</evidence>
<protein>
    <submittedName>
        <fullName evidence="3">SDR family oxidoreductase</fullName>
    </submittedName>
</protein>
<sequence>MTEHIPFPSARFDMSGKVCIVTGAASGIGRAIARQLAANGADVVIADVTTEVIEGGDPTAELIARDGNSATFFRTDVADTAQVDALVAQTVARFGRLDVLINNACIRHARPLLELDEADWQRLLDVNLTGVYRCCRAAVRQMVKQPPVNEVRGRLINLSSQHGLIAAPGDLGYGTTKAAIDYMTRQIATDYAADLVVCNAVAPGKIQTGAGGRAVASDVLARASSRTPWPRLGRPEDIALAVLFLASDHSTFMTGTTLMVDGGWMAA</sequence>
<dbReference type="CDD" id="cd05233">
    <property type="entry name" value="SDR_c"/>
    <property type="match status" value="1"/>
</dbReference>
<dbReference type="GO" id="GO:0016491">
    <property type="term" value="F:oxidoreductase activity"/>
    <property type="evidence" value="ECO:0007669"/>
    <property type="project" value="UniProtKB-KW"/>
</dbReference>
<proteinExistence type="inferred from homology"/>
<keyword evidence="2" id="KW-0560">Oxidoreductase</keyword>
<dbReference type="InterPro" id="IPR020904">
    <property type="entry name" value="Sc_DH/Rdtase_CS"/>
</dbReference>
<dbReference type="SUPFAM" id="SSF51735">
    <property type="entry name" value="NAD(P)-binding Rossmann-fold domains"/>
    <property type="match status" value="1"/>
</dbReference>